<dbReference type="Gene3D" id="3.50.50.60">
    <property type="entry name" value="FAD/NAD(P)-binding domain"/>
    <property type="match status" value="2"/>
</dbReference>
<name>A0A934KB75_9BACT</name>
<dbReference type="Pfam" id="PF13450">
    <property type="entry name" value="NAD_binding_8"/>
    <property type="match status" value="1"/>
</dbReference>
<evidence type="ECO:0000313" key="1">
    <source>
        <dbReference type="EMBL" id="MBJ7603279.1"/>
    </source>
</evidence>
<dbReference type="SUPFAM" id="SSF51905">
    <property type="entry name" value="FAD/NAD(P)-binding domain"/>
    <property type="match status" value="1"/>
</dbReference>
<gene>
    <name evidence="1" type="ORF">JF888_08850</name>
</gene>
<evidence type="ECO:0000313" key="2">
    <source>
        <dbReference type="Proteomes" id="UP000620075"/>
    </source>
</evidence>
<sequence>MADMTVDGILIGGGHNALVCAGRLARRGLEVLVVEQAPALGGGCSRAEDNRVPGLHHQVHSVFHRGITAMPWYRELQLERHGVRYLEPEANIAFHLSDGRALVMHTTGERTAESIGRLNPDDARAWESLGHQWQPVVEQVINPLLESPPEPAATRRERLEQTAEGRTFLGLAGLRPVDAVLGHFRHPAVRALLCAIMVLREIDITVPGQGFQLAALVAGRRRAQLCLGGARELAEGLGRALLSLGGLAWTAARPRRILLEGGRAVGIELEDGRSVAARRCLISGIDPGQTFLELLGDACPPGLAESARAYRYSTVGPLFGVHLALRRPPRYRAAEYDPAVQRAFMHIFGADGPEAYTGLYPACAQGRIPAPICLNGSVPTLFDASLRGKGGEQAAFVWQKVPYALGGDARNWDRMAANHARTVVDRWNCYADGVQGDNVLNSFTNTPLDTERRIPNMVGGDLNVGHLSPDQAWDSRPFPLAGDYRTPIPGLYLCGAGTHPYGNVTGLCGHNAATVVARDLALPALPE</sequence>
<dbReference type="PANTHER" id="PTHR10668:SF103">
    <property type="entry name" value="PYRIDINE NUCLEOTIDE-DISULFIDE OXIDOREDUCTASE DOMAIN-CONTAINING PROTEIN 2"/>
    <property type="match status" value="1"/>
</dbReference>
<organism evidence="1 2">
    <name type="scientific">Candidatus Dormiibacter inghamiae</name>
    <dbReference type="NCBI Taxonomy" id="3127013"/>
    <lineage>
        <taxon>Bacteria</taxon>
        <taxon>Bacillati</taxon>
        <taxon>Candidatus Dormiibacterota</taxon>
        <taxon>Candidatus Dormibacteria</taxon>
        <taxon>Candidatus Dormibacterales</taxon>
        <taxon>Candidatus Dormibacteraceae</taxon>
        <taxon>Candidatus Dormiibacter</taxon>
    </lineage>
</organism>
<protein>
    <submittedName>
        <fullName evidence="1">NAD(P)/FAD-dependent oxidoreductase</fullName>
    </submittedName>
</protein>
<comment type="caution">
    <text evidence="1">The sequence shown here is derived from an EMBL/GenBank/DDBJ whole genome shotgun (WGS) entry which is preliminary data.</text>
</comment>
<dbReference type="AlphaFoldDB" id="A0A934KB75"/>
<dbReference type="PANTHER" id="PTHR10668">
    <property type="entry name" value="PHYTOENE DEHYDROGENASE"/>
    <property type="match status" value="1"/>
</dbReference>
<dbReference type="InterPro" id="IPR036188">
    <property type="entry name" value="FAD/NAD-bd_sf"/>
</dbReference>
<dbReference type="Proteomes" id="UP000620075">
    <property type="component" value="Unassembled WGS sequence"/>
</dbReference>
<accession>A0A934KB75</accession>
<dbReference type="EMBL" id="JAEKNQ010000035">
    <property type="protein sequence ID" value="MBJ7603279.1"/>
    <property type="molecule type" value="Genomic_DNA"/>
</dbReference>
<reference evidence="1 2" key="1">
    <citation type="submission" date="2020-10" db="EMBL/GenBank/DDBJ databases">
        <title>Ca. Dormibacterota MAGs.</title>
        <authorList>
            <person name="Montgomery K."/>
        </authorList>
    </citation>
    <scope>NUCLEOTIDE SEQUENCE [LARGE SCALE GENOMIC DNA]</scope>
    <source>
        <strain evidence="1">SC8811_S16_3</strain>
    </source>
</reference>
<proteinExistence type="predicted"/>